<organism evidence="6 7">
    <name type="scientific">Nocardia acididurans</name>
    <dbReference type="NCBI Taxonomy" id="2802282"/>
    <lineage>
        <taxon>Bacteria</taxon>
        <taxon>Bacillati</taxon>
        <taxon>Actinomycetota</taxon>
        <taxon>Actinomycetes</taxon>
        <taxon>Mycobacteriales</taxon>
        <taxon>Nocardiaceae</taxon>
        <taxon>Nocardia</taxon>
    </lineage>
</organism>
<protein>
    <submittedName>
        <fullName evidence="6">DoxX family protein</fullName>
    </submittedName>
</protein>
<keyword evidence="3 5" id="KW-1133">Transmembrane helix</keyword>
<gene>
    <name evidence="6" type="ORF">JK358_14895</name>
</gene>
<comment type="subcellular location">
    <subcellularLocation>
        <location evidence="1">Membrane</location>
        <topology evidence="1">Multi-pass membrane protein</topology>
    </subcellularLocation>
</comment>
<dbReference type="RefSeq" id="WP_201947975.1">
    <property type="nucleotide sequence ID" value="NZ_JAERRJ010000005.1"/>
</dbReference>
<accession>A0ABS1M5T6</accession>
<feature type="transmembrane region" description="Helical" evidence="5">
    <location>
        <begin position="72"/>
        <end position="90"/>
    </location>
</feature>
<keyword evidence="2 5" id="KW-0812">Transmembrane</keyword>
<evidence type="ECO:0000256" key="3">
    <source>
        <dbReference type="ARBA" id="ARBA00022989"/>
    </source>
</evidence>
<evidence type="ECO:0000256" key="2">
    <source>
        <dbReference type="ARBA" id="ARBA00022692"/>
    </source>
</evidence>
<reference evidence="6 7" key="1">
    <citation type="submission" date="2021-01" db="EMBL/GenBank/DDBJ databases">
        <title>WGS of actinomycetes isolated from Thailand.</title>
        <authorList>
            <person name="Thawai C."/>
        </authorList>
    </citation>
    <scope>NUCLEOTIDE SEQUENCE [LARGE SCALE GENOMIC DNA]</scope>
    <source>
        <strain evidence="6 7">LPG 2</strain>
    </source>
</reference>
<dbReference type="InterPro" id="IPR032808">
    <property type="entry name" value="DoxX"/>
</dbReference>
<evidence type="ECO:0000313" key="6">
    <source>
        <dbReference type="EMBL" id="MBL1075681.1"/>
    </source>
</evidence>
<sequence>MNAQTITPPATARRGALINSLVGETWSSRIRFGIYAVTSGIVLTESVVGAYWDLARTQYVVDTFAVLEYPMYFATILGVAKLLAVAALLVPRFPRLKEWAYAGLVFVYAGAAASHLAVGDPAAKWMGPLFFTAFTLASWTLRAPARRDPGPLSRIPVLARLTRG</sequence>
<evidence type="ECO:0000256" key="4">
    <source>
        <dbReference type="ARBA" id="ARBA00023136"/>
    </source>
</evidence>
<dbReference type="Pfam" id="PF13564">
    <property type="entry name" value="DoxX_2"/>
    <property type="match status" value="1"/>
</dbReference>
<feature type="transmembrane region" description="Helical" evidence="5">
    <location>
        <begin position="32"/>
        <end position="52"/>
    </location>
</feature>
<feature type="transmembrane region" description="Helical" evidence="5">
    <location>
        <begin position="99"/>
        <end position="119"/>
    </location>
</feature>
<proteinExistence type="predicted"/>
<name>A0ABS1M5T6_9NOCA</name>
<dbReference type="Proteomes" id="UP000602198">
    <property type="component" value="Unassembled WGS sequence"/>
</dbReference>
<evidence type="ECO:0000256" key="5">
    <source>
        <dbReference type="SAM" id="Phobius"/>
    </source>
</evidence>
<keyword evidence="4 5" id="KW-0472">Membrane</keyword>
<evidence type="ECO:0000256" key="1">
    <source>
        <dbReference type="ARBA" id="ARBA00004141"/>
    </source>
</evidence>
<comment type="caution">
    <text evidence="6">The sequence shown here is derived from an EMBL/GenBank/DDBJ whole genome shotgun (WGS) entry which is preliminary data.</text>
</comment>
<dbReference type="EMBL" id="JAERRJ010000005">
    <property type="protein sequence ID" value="MBL1075681.1"/>
    <property type="molecule type" value="Genomic_DNA"/>
</dbReference>
<keyword evidence="7" id="KW-1185">Reference proteome</keyword>
<evidence type="ECO:0000313" key="7">
    <source>
        <dbReference type="Proteomes" id="UP000602198"/>
    </source>
</evidence>